<feature type="compositionally biased region" description="Basic and acidic residues" evidence="1">
    <location>
        <begin position="38"/>
        <end position="52"/>
    </location>
</feature>
<evidence type="ECO:0000313" key="2">
    <source>
        <dbReference type="EMBL" id="GIQ90608.1"/>
    </source>
</evidence>
<organism evidence="2 3">
    <name type="scientific">Kipferlia bialata</name>
    <dbReference type="NCBI Taxonomy" id="797122"/>
    <lineage>
        <taxon>Eukaryota</taxon>
        <taxon>Metamonada</taxon>
        <taxon>Carpediemonas-like organisms</taxon>
        <taxon>Kipferlia</taxon>
    </lineage>
</organism>
<accession>A0A9K3DB59</accession>
<feature type="region of interest" description="Disordered" evidence="1">
    <location>
        <begin position="1"/>
        <end position="73"/>
    </location>
</feature>
<dbReference type="Proteomes" id="UP000265618">
    <property type="component" value="Unassembled WGS sequence"/>
</dbReference>
<name>A0A9K3DB59_9EUKA</name>
<sequence length="239" mass="25970">HMHISSEDVADLVRAKAKSGSGYSQSVEGEGETDQGEDLGREREIDNLREGITRGSYGPRTQKARPPHIQVDSGPLSLLVDATRDQTGLEGERDSEGPWHNQGGDAGTGVSDAFSGYTRERERDGDSASGAGQMQMPFPTSGHYSHMSLLPQTRTGDHHDLQPIMGEGEGYSTPGGSPMATQRSSLQFIKYYGYDTPGRFEVERHLEAFKGGKIQDSVTLQMKLGESNITCAVVPFRPQ</sequence>
<comment type="caution">
    <text evidence="2">The sequence shown here is derived from an EMBL/GenBank/DDBJ whole genome shotgun (WGS) entry which is preliminary data.</text>
</comment>
<proteinExistence type="predicted"/>
<gene>
    <name evidence="2" type="ORF">KIPB_013462</name>
</gene>
<evidence type="ECO:0000313" key="3">
    <source>
        <dbReference type="Proteomes" id="UP000265618"/>
    </source>
</evidence>
<feature type="non-terminal residue" evidence="2">
    <location>
        <position position="1"/>
    </location>
</feature>
<keyword evidence="3" id="KW-1185">Reference proteome</keyword>
<reference evidence="2 3" key="1">
    <citation type="journal article" date="2018" name="PLoS ONE">
        <title>The draft genome of Kipferlia bialata reveals reductive genome evolution in fornicate parasites.</title>
        <authorList>
            <person name="Tanifuji G."/>
            <person name="Takabayashi S."/>
            <person name="Kume K."/>
            <person name="Takagi M."/>
            <person name="Nakayama T."/>
            <person name="Kamikawa R."/>
            <person name="Inagaki Y."/>
            <person name="Hashimoto T."/>
        </authorList>
    </citation>
    <scope>NUCLEOTIDE SEQUENCE [LARGE SCALE GENOMIC DNA]</scope>
    <source>
        <strain evidence="2">NY0173</strain>
    </source>
</reference>
<evidence type="ECO:0000256" key="1">
    <source>
        <dbReference type="SAM" id="MobiDB-lite"/>
    </source>
</evidence>
<protein>
    <submittedName>
        <fullName evidence="2">Uncharacterized protein</fullName>
    </submittedName>
</protein>
<dbReference type="EMBL" id="BDIP01006406">
    <property type="protein sequence ID" value="GIQ90608.1"/>
    <property type="molecule type" value="Genomic_DNA"/>
</dbReference>
<feature type="region of interest" description="Disordered" evidence="1">
    <location>
        <begin position="86"/>
        <end position="180"/>
    </location>
</feature>
<feature type="compositionally biased region" description="Basic and acidic residues" evidence="1">
    <location>
        <begin position="1"/>
        <end position="14"/>
    </location>
</feature>
<feature type="non-terminal residue" evidence="2">
    <location>
        <position position="239"/>
    </location>
</feature>
<dbReference type="AlphaFoldDB" id="A0A9K3DB59"/>